<dbReference type="GO" id="GO:0004523">
    <property type="term" value="F:RNA-DNA hybrid ribonuclease activity"/>
    <property type="evidence" value="ECO:0007669"/>
    <property type="project" value="UniProtKB-UniRule"/>
</dbReference>
<name>A0A3R6MP51_9BACT</name>
<keyword evidence="5" id="KW-1185">Reference proteome</keyword>
<dbReference type="OrthoDB" id="9811552at2"/>
<dbReference type="InterPro" id="IPR002156">
    <property type="entry name" value="RNaseH_domain"/>
</dbReference>
<evidence type="ECO:0000256" key="2">
    <source>
        <dbReference type="PIRSR" id="PIRSR037839-1"/>
    </source>
</evidence>
<evidence type="ECO:0000259" key="3">
    <source>
        <dbReference type="PROSITE" id="PS50879"/>
    </source>
</evidence>
<dbReference type="GO" id="GO:0046872">
    <property type="term" value="F:metal ion binding"/>
    <property type="evidence" value="ECO:0007669"/>
    <property type="project" value="UniProtKB-KW"/>
</dbReference>
<dbReference type="GO" id="GO:0005737">
    <property type="term" value="C:cytoplasm"/>
    <property type="evidence" value="ECO:0007669"/>
    <property type="project" value="UniProtKB-SubCell"/>
</dbReference>
<feature type="binding site" evidence="2">
    <location>
        <position position="150"/>
    </location>
    <ligand>
        <name>Mg(2+)</name>
        <dbReference type="ChEBI" id="CHEBI:18420"/>
        <label>1</label>
    </ligand>
</feature>
<evidence type="ECO:0000313" key="4">
    <source>
        <dbReference type="EMBL" id="RHK53030.1"/>
    </source>
</evidence>
<comment type="similarity">
    <text evidence="1">Belongs to the RNase H family.</text>
</comment>
<keyword evidence="1" id="KW-0378">Hydrolase</keyword>
<comment type="subcellular location">
    <subcellularLocation>
        <location evidence="1">Cytoplasm</location>
    </subcellularLocation>
</comment>
<dbReference type="AlphaFoldDB" id="A0A3R6MP51"/>
<gene>
    <name evidence="4" type="ORF">DW060_00765</name>
</gene>
<feature type="binding site" evidence="2">
    <location>
        <position position="29"/>
    </location>
    <ligand>
        <name>Mg(2+)</name>
        <dbReference type="ChEBI" id="CHEBI:18420"/>
        <label>1</label>
    </ligand>
</feature>
<protein>
    <recommendedName>
        <fullName evidence="1">Ribonuclease H</fullName>
        <ecNumber evidence="1">3.1.26.4</ecNumber>
    </recommendedName>
</protein>
<proteinExistence type="inferred from homology"/>
<accession>A0A3R6MP51</accession>
<comment type="cofactor">
    <cofactor evidence="2">
        <name>Mn(2+)</name>
        <dbReference type="ChEBI" id="CHEBI:29035"/>
    </cofactor>
    <cofactor evidence="2">
        <name>Mg(2+)</name>
        <dbReference type="ChEBI" id="CHEBI:18420"/>
    </cofactor>
    <text evidence="2">Binds 2 metal ions per subunit. Manganese or magnesium.</text>
</comment>
<dbReference type="Gene3D" id="3.30.420.10">
    <property type="entry name" value="Ribonuclease H-like superfamily/Ribonuclease H"/>
    <property type="match status" value="1"/>
</dbReference>
<dbReference type="InterPro" id="IPR017290">
    <property type="entry name" value="RNase_H_bac"/>
</dbReference>
<keyword evidence="1 2" id="KW-0479">Metal-binding</keyword>
<keyword evidence="1 2" id="KW-0460">Magnesium</keyword>
<keyword evidence="1" id="KW-0540">Nuclease</keyword>
<reference evidence="4 5" key="1">
    <citation type="submission" date="2018-08" db="EMBL/GenBank/DDBJ databases">
        <title>A genome reference for cultivated species of the human gut microbiota.</title>
        <authorList>
            <person name="Zou Y."/>
            <person name="Xue W."/>
            <person name="Luo G."/>
        </authorList>
    </citation>
    <scope>NUCLEOTIDE SEQUENCE [LARGE SCALE GENOMIC DNA]</scope>
    <source>
        <strain evidence="4 5">AF42-9</strain>
    </source>
</reference>
<dbReference type="RefSeq" id="WP_118354466.1">
    <property type="nucleotide sequence ID" value="NZ_BRDO01000003.1"/>
</dbReference>
<dbReference type="EMBL" id="QRNO01000002">
    <property type="protein sequence ID" value="RHK53030.1"/>
    <property type="molecule type" value="Genomic_DNA"/>
</dbReference>
<dbReference type="SUPFAM" id="SSF53098">
    <property type="entry name" value="Ribonuclease H-like"/>
    <property type="match status" value="1"/>
</dbReference>
<dbReference type="PROSITE" id="PS50879">
    <property type="entry name" value="RNASE_H_1"/>
    <property type="match status" value="1"/>
</dbReference>
<evidence type="ECO:0000313" key="5">
    <source>
        <dbReference type="Proteomes" id="UP000286598"/>
    </source>
</evidence>
<dbReference type="GO" id="GO:0003676">
    <property type="term" value="F:nucleic acid binding"/>
    <property type="evidence" value="ECO:0007669"/>
    <property type="project" value="UniProtKB-UniRule"/>
</dbReference>
<dbReference type="PIRSF" id="PIRSF037839">
    <property type="entry name" value="Ribonuclease_H"/>
    <property type="match status" value="1"/>
</dbReference>
<organism evidence="4 5">
    <name type="scientific">Leyella stercorea</name>
    <dbReference type="NCBI Taxonomy" id="363265"/>
    <lineage>
        <taxon>Bacteria</taxon>
        <taxon>Pseudomonadati</taxon>
        <taxon>Bacteroidota</taxon>
        <taxon>Bacteroidia</taxon>
        <taxon>Bacteroidales</taxon>
        <taxon>Prevotellaceae</taxon>
        <taxon>Leyella</taxon>
    </lineage>
</organism>
<dbReference type="EC" id="3.1.26.4" evidence="1"/>
<feature type="domain" description="RNase H type-1" evidence="3">
    <location>
        <begin position="20"/>
        <end position="155"/>
    </location>
</feature>
<comment type="catalytic activity">
    <reaction evidence="1">
        <text>Endonucleolytic cleavage to 5'-phosphomonoester.</text>
        <dbReference type="EC" id="3.1.26.4"/>
    </reaction>
</comment>
<dbReference type="InterPro" id="IPR012337">
    <property type="entry name" value="RNaseH-like_sf"/>
</dbReference>
<comment type="caution">
    <text evidence="4">The sequence shown here is derived from an EMBL/GenBank/DDBJ whole genome shotgun (WGS) entry which is preliminary data.</text>
</comment>
<evidence type="ECO:0000256" key="1">
    <source>
        <dbReference type="PIRNR" id="PIRNR037839"/>
    </source>
</evidence>
<feature type="binding site" evidence="2">
    <location>
        <position position="90"/>
    </location>
    <ligand>
        <name>Mg(2+)</name>
        <dbReference type="ChEBI" id="CHEBI:18420"/>
        <label>2</label>
    </ligand>
</feature>
<feature type="binding site" evidence="2">
    <location>
        <position position="66"/>
    </location>
    <ligand>
        <name>Mg(2+)</name>
        <dbReference type="ChEBI" id="CHEBI:18420"/>
        <label>2</label>
    </ligand>
</feature>
<keyword evidence="1" id="KW-0963">Cytoplasm</keyword>
<keyword evidence="1" id="KW-0255">Endonuclease</keyword>
<dbReference type="Pfam" id="PF00075">
    <property type="entry name" value="RNase_H"/>
    <property type="match status" value="1"/>
</dbReference>
<keyword evidence="2" id="KW-0464">Manganese</keyword>
<comment type="function">
    <text evidence="1">Endonuclease that specifically degrades the RNA of RNA-DNA hybrids.</text>
</comment>
<dbReference type="Proteomes" id="UP000286598">
    <property type="component" value="Unassembled WGS sequence"/>
</dbReference>
<dbReference type="InterPro" id="IPR036397">
    <property type="entry name" value="RNaseH_sf"/>
</dbReference>
<sequence length="155" mass="17437">MTMQNPPDYRHDTVLPLPMEVTANAWAVDAACSGNPGPMEYQAIDLATGAQVFHFGPMHGTNNIGEFLAIVHALALLDKQGIEGKTIYSDSHNAILWVQKRQCKTKLERTPQTEQLYQIIARAETWLRTHQIKNPVVKWETKKWGEVPADFGRKG</sequence>